<dbReference type="EMBL" id="WKJH01000006">
    <property type="protein sequence ID" value="MRX64514.1"/>
    <property type="molecule type" value="Genomic_DNA"/>
</dbReference>
<dbReference type="RefSeq" id="WP_154366461.1">
    <property type="nucleotide sequence ID" value="NZ_WKJH01000006.1"/>
</dbReference>
<sequence length="381" mass="42239">MNIQTKHFKIIVPMAILVIASLGFVRPEERSPVLNDSSDINTTNNSKEAEKPMPIYGNWKNYDSKNGLPGDKAYCVKIDGERILVGTHEGLAVLENGKWKTYTTDDGLAHNGVLAIDVDQATGDVWLGTMGGLSRWSTGKFENFNQMNSGMPNDLIYAVTCDEKFVWVATGGGAGSYNTYTRKWEIFTEENAPMHEPWTYGVCASKDKIFIAAWGGGVIEYTKKTKKFRDYVDPDGNMEIDLFPDDGVVHDITTGTSWANDILWVATYFGLSRYDGVHWKGYFDHDSGLASNFINFIKAKDDYAFICTDQGLSCTDGNNWVTYTTNEKTNKGKTIILNGTNKKELGESTSLAHNFILGVDIVGNDIWVATAEGVSHGQLKH</sequence>
<gene>
    <name evidence="3" type="ORF">GJ691_10055</name>
</gene>
<name>A0A6I2MQJ2_9FLAO</name>
<evidence type="ECO:0000313" key="4">
    <source>
        <dbReference type="Proteomes" id="UP000443153"/>
    </source>
</evidence>
<feature type="region of interest" description="Disordered" evidence="1">
    <location>
        <begin position="33"/>
        <end position="52"/>
    </location>
</feature>
<feature type="compositionally biased region" description="Low complexity" evidence="1">
    <location>
        <begin position="35"/>
        <end position="46"/>
    </location>
</feature>
<feature type="transmembrane region" description="Helical" evidence="2">
    <location>
        <begin position="7"/>
        <end position="25"/>
    </location>
</feature>
<evidence type="ECO:0000256" key="1">
    <source>
        <dbReference type="SAM" id="MobiDB-lite"/>
    </source>
</evidence>
<accession>A0A6I2MQJ2</accession>
<dbReference type="AlphaFoldDB" id="A0A6I2MQJ2"/>
<dbReference type="Proteomes" id="UP000443153">
    <property type="component" value="Unassembled WGS sequence"/>
</dbReference>
<evidence type="ECO:0000313" key="3">
    <source>
        <dbReference type="EMBL" id="MRX64514.1"/>
    </source>
</evidence>
<keyword evidence="4" id="KW-1185">Reference proteome</keyword>
<organism evidence="3 4">
    <name type="scientific">Maribacter luteus</name>
    <dbReference type="NCBI Taxonomy" id="2594478"/>
    <lineage>
        <taxon>Bacteria</taxon>
        <taxon>Pseudomonadati</taxon>
        <taxon>Bacteroidota</taxon>
        <taxon>Flavobacteriia</taxon>
        <taxon>Flavobacteriales</taxon>
        <taxon>Flavobacteriaceae</taxon>
        <taxon>Maribacter</taxon>
    </lineage>
</organism>
<dbReference type="Gene3D" id="2.130.10.10">
    <property type="entry name" value="YVTN repeat-like/Quinoprotein amine dehydrogenase"/>
    <property type="match status" value="3"/>
</dbReference>
<keyword evidence="2" id="KW-0812">Transmembrane</keyword>
<reference evidence="3 4" key="1">
    <citation type="submission" date="2019-11" db="EMBL/GenBank/DDBJ databases">
        <title>Maribacter lutea sp. nov., a marine bacterium isolated from intertidal sand.</title>
        <authorList>
            <person name="Liu A."/>
        </authorList>
    </citation>
    <scope>NUCLEOTIDE SEQUENCE [LARGE SCALE GENOMIC DNA]</scope>
    <source>
        <strain evidence="3 4">RZ05</strain>
    </source>
</reference>
<evidence type="ECO:0000256" key="2">
    <source>
        <dbReference type="SAM" id="Phobius"/>
    </source>
</evidence>
<dbReference type="InterPro" id="IPR015943">
    <property type="entry name" value="WD40/YVTN_repeat-like_dom_sf"/>
</dbReference>
<comment type="caution">
    <text evidence="3">The sequence shown here is derived from an EMBL/GenBank/DDBJ whole genome shotgun (WGS) entry which is preliminary data.</text>
</comment>
<proteinExistence type="predicted"/>
<keyword evidence="2" id="KW-1133">Transmembrane helix</keyword>
<dbReference type="OrthoDB" id="799853at2"/>
<keyword evidence="2" id="KW-0472">Membrane</keyword>
<protein>
    <submittedName>
        <fullName evidence="3">Regulator</fullName>
    </submittedName>
</protein>
<dbReference type="SUPFAM" id="SSF63829">
    <property type="entry name" value="Calcium-dependent phosphotriesterase"/>
    <property type="match status" value="1"/>
</dbReference>